<name>A0A411HNS5_9GAMM</name>
<dbReference type="AlphaFoldDB" id="A0A411HNS5"/>
<proteinExistence type="predicted"/>
<organism evidence="1 2">
    <name type="scientific">Pseudolysobacter antarcticus</name>
    <dbReference type="NCBI Taxonomy" id="2511995"/>
    <lineage>
        <taxon>Bacteria</taxon>
        <taxon>Pseudomonadati</taxon>
        <taxon>Pseudomonadota</taxon>
        <taxon>Gammaproteobacteria</taxon>
        <taxon>Lysobacterales</taxon>
        <taxon>Rhodanobacteraceae</taxon>
        <taxon>Pseudolysobacter</taxon>
    </lineage>
</organism>
<accession>A0A411HNS5</accession>
<reference evidence="1 2" key="1">
    <citation type="submission" date="2019-01" db="EMBL/GenBank/DDBJ databases">
        <title>Pseudolysobacter antarctica gen. nov., sp. nov., isolated from Fildes Peninsula, Antarctica.</title>
        <authorList>
            <person name="Wei Z."/>
            <person name="Peng F."/>
        </authorList>
    </citation>
    <scope>NUCLEOTIDE SEQUENCE [LARGE SCALE GENOMIC DNA]</scope>
    <source>
        <strain evidence="1 2">AQ6-296</strain>
    </source>
</reference>
<protein>
    <submittedName>
        <fullName evidence="1">Uncharacterized protein</fullName>
    </submittedName>
</protein>
<dbReference type="OrthoDB" id="5298540at2"/>
<dbReference type="EMBL" id="CP035704">
    <property type="protein sequence ID" value="QBB72124.1"/>
    <property type="molecule type" value="Genomic_DNA"/>
</dbReference>
<evidence type="ECO:0000313" key="1">
    <source>
        <dbReference type="EMBL" id="QBB72124.1"/>
    </source>
</evidence>
<dbReference type="KEGG" id="xbc:ELE36_18110"/>
<gene>
    <name evidence="1" type="ORF">ELE36_18110</name>
</gene>
<sequence length="114" mass="13023">MAVNESNDQQLDQQRKKIHDLLAAGLETDWQHRAYSDAEIQRVVQGLQGLPPDDLQGQLRIAGFTLTPYVSEEDPEIEQACATCMYYITHSRYCALPELKLGVEAEWSCNVWRI</sequence>
<dbReference type="Proteomes" id="UP000291562">
    <property type="component" value="Chromosome"/>
</dbReference>
<evidence type="ECO:0000313" key="2">
    <source>
        <dbReference type="Proteomes" id="UP000291562"/>
    </source>
</evidence>
<keyword evidence="2" id="KW-1185">Reference proteome</keyword>